<dbReference type="EMBL" id="WXYO01000006">
    <property type="protein sequence ID" value="NAS13042.1"/>
    <property type="molecule type" value="Genomic_DNA"/>
</dbReference>
<evidence type="ECO:0000313" key="3">
    <source>
        <dbReference type="Proteomes" id="UP000475249"/>
    </source>
</evidence>
<gene>
    <name evidence="2" type="ORF">GTQ38_13590</name>
</gene>
<dbReference type="Proteomes" id="UP000475249">
    <property type="component" value="Unassembled WGS sequence"/>
</dbReference>
<dbReference type="AlphaFoldDB" id="A0A6L9EEN1"/>
<reference evidence="2 3" key="1">
    <citation type="submission" date="2020-01" db="EMBL/GenBank/DDBJ databases">
        <title>Bacteria diversity of Porities sp.</title>
        <authorList>
            <person name="Wang G."/>
        </authorList>
    </citation>
    <scope>NUCLEOTIDE SEQUENCE [LARGE SCALE GENOMIC DNA]</scope>
    <source>
        <strain evidence="2 3">R33</strain>
    </source>
</reference>
<comment type="caution">
    <text evidence="2">The sequence shown here is derived from an EMBL/GenBank/DDBJ whole genome shotgun (WGS) entry which is preliminary data.</text>
</comment>
<feature type="signal peptide" evidence="1">
    <location>
        <begin position="1"/>
        <end position="18"/>
    </location>
</feature>
<sequence length="339" mass="37318">MKLKICAILIMAGGLLVAQDDQQNTTEWSAGRPDGHAPISVMGDHMHGKGEWMFSYRYMYMNMDELRAGSDDATTDQALADYMVTPTNMPMNMHMLGAMYAPSDKITLMVMLNYLSMEMDHITRMGGSFTTEASGFGDIRISGLYKFFNKNRQTMHGQLGFSIPTGSVTESDVTPASAPNETELPYPMQIGSGTFDTNLALTYLGQTDQISWGSQLRGIFRFGENERDYRYGNRYSLNNWFAVKASPWLSVSARLEGLIVGEIEGADPNLNPMMVITADTANSGGTFVNGGIGFNTYIPSGALKNLRFGLEMALPLVQDLNGIQLKTKETITAGLQYAF</sequence>
<keyword evidence="3" id="KW-1185">Reference proteome</keyword>
<dbReference type="RefSeq" id="WP_161436086.1">
    <property type="nucleotide sequence ID" value="NZ_WXYO01000006.1"/>
</dbReference>
<proteinExistence type="predicted"/>
<name>A0A6L9EEN1_9FLAO</name>
<feature type="chain" id="PRO_5026942397" evidence="1">
    <location>
        <begin position="19"/>
        <end position="339"/>
    </location>
</feature>
<dbReference type="SUPFAM" id="SSF56935">
    <property type="entry name" value="Porins"/>
    <property type="match status" value="1"/>
</dbReference>
<evidence type="ECO:0000313" key="2">
    <source>
        <dbReference type="EMBL" id="NAS13042.1"/>
    </source>
</evidence>
<accession>A0A6L9EEN1</accession>
<evidence type="ECO:0000256" key="1">
    <source>
        <dbReference type="SAM" id="SignalP"/>
    </source>
</evidence>
<keyword evidence="1" id="KW-0732">Signal</keyword>
<organism evidence="2 3">
    <name type="scientific">Poritiphilus flavus</name>
    <dbReference type="NCBI Taxonomy" id="2697053"/>
    <lineage>
        <taxon>Bacteria</taxon>
        <taxon>Pseudomonadati</taxon>
        <taxon>Bacteroidota</taxon>
        <taxon>Flavobacteriia</taxon>
        <taxon>Flavobacteriales</taxon>
        <taxon>Flavobacteriaceae</taxon>
        <taxon>Poritiphilus</taxon>
    </lineage>
</organism>
<protein>
    <submittedName>
        <fullName evidence="2">Transporter</fullName>
    </submittedName>
</protein>